<sequence>MSNNYAVTIVCAGLDGVLRGKFLESVRGPQNWAVASVIRQVQLALPVFIINHK</sequence>
<organism evidence="1">
    <name type="scientific">marine sediment metagenome</name>
    <dbReference type="NCBI Taxonomy" id="412755"/>
    <lineage>
        <taxon>unclassified sequences</taxon>
        <taxon>metagenomes</taxon>
        <taxon>ecological metagenomes</taxon>
    </lineage>
</organism>
<accession>A0A0F9WZ54</accession>
<dbReference type="EMBL" id="LAZR01000172">
    <property type="protein sequence ID" value="KKN84318.1"/>
    <property type="molecule type" value="Genomic_DNA"/>
</dbReference>
<comment type="caution">
    <text evidence="1">The sequence shown here is derived from an EMBL/GenBank/DDBJ whole genome shotgun (WGS) entry which is preliminary data.</text>
</comment>
<protein>
    <submittedName>
        <fullName evidence="1">Uncharacterized protein</fullName>
    </submittedName>
</protein>
<reference evidence="1" key="1">
    <citation type="journal article" date="2015" name="Nature">
        <title>Complex archaea that bridge the gap between prokaryotes and eukaryotes.</title>
        <authorList>
            <person name="Spang A."/>
            <person name="Saw J.H."/>
            <person name="Jorgensen S.L."/>
            <person name="Zaremba-Niedzwiedzka K."/>
            <person name="Martijn J."/>
            <person name="Lind A.E."/>
            <person name="van Eijk R."/>
            <person name="Schleper C."/>
            <person name="Guy L."/>
            <person name="Ettema T.J."/>
        </authorList>
    </citation>
    <scope>NUCLEOTIDE SEQUENCE</scope>
</reference>
<name>A0A0F9WZ54_9ZZZZ</name>
<dbReference type="AlphaFoldDB" id="A0A0F9WZ54"/>
<gene>
    <name evidence="1" type="ORF">LCGC14_0289800</name>
</gene>
<evidence type="ECO:0000313" key="1">
    <source>
        <dbReference type="EMBL" id="KKN84318.1"/>
    </source>
</evidence>
<proteinExistence type="predicted"/>